<dbReference type="EMBL" id="CP133548">
    <property type="protein sequence ID" value="WMS88789.1"/>
    <property type="molecule type" value="Genomic_DNA"/>
</dbReference>
<dbReference type="EC" id="2.1.-.-" evidence="4"/>
<dbReference type="Pfam" id="PF13649">
    <property type="entry name" value="Methyltransf_25"/>
    <property type="match status" value="1"/>
</dbReference>
<dbReference type="SUPFAM" id="SSF53335">
    <property type="entry name" value="S-adenosyl-L-methionine-dependent methyltransferases"/>
    <property type="match status" value="1"/>
</dbReference>
<sequence length="205" mass="23128">MPSEKISEYFDVTENRETREDLKRAINLVRGPKIAIDCGCGAGSDIAFLRANGFQVHAFDVEPEAIQRCEKRFIDDQKVSLTQCSFEAFEYPSASLVVADSSLCFCPEEKFDVVWQKIIDSLLPEGVFVGSFVGCDDTMAGPNYQKDDFWPDVHVATNEKIKRWLKGFSFESFAEHKSSGSGFDGQVQSWHRYMVVAVKESKLKV</sequence>
<dbReference type="InterPro" id="IPR041698">
    <property type="entry name" value="Methyltransf_25"/>
</dbReference>
<dbReference type="RefSeq" id="WP_309204012.1">
    <property type="nucleotide sequence ID" value="NZ_CP133548.1"/>
</dbReference>
<dbReference type="PANTHER" id="PTHR43861:SF1">
    <property type="entry name" value="TRANS-ACONITATE 2-METHYLTRANSFERASE"/>
    <property type="match status" value="1"/>
</dbReference>
<dbReference type="InterPro" id="IPR029063">
    <property type="entry name" value="SAM-dependent_MTases_sf"/>
</dbReference>
<name>A0AA51RWH9_9GAMM</name>
<gene>
    <name evidence="4" type="ORF">Q9312_07685</name>
</gene>
<evidence type="ECO:0000313" key="4">
    <source>
        <dbReference type="EMBL" id="WMS88789.1"/>
    </source>
</evidence>
<reference evidence="4 5" key="1">
    <citation type="submission" date="2023-08" db="EMBL/GenBank/DDBJ databases">
        <title>Pleionea litopenaei sp. nov., isolated from stomach of juvenile Litopenaeus vannamei.</title>
        <authorList>
            <person name="Rho A.M."/>
            <person name="Hwang C.Y."/>
        </authorList>
    </citation>
    <scope>NUCLEOTIDE SEQUENCE [LARGE SCALE GENOMIC DNA]</scope>
    <source>
        <strain evidence="4 5">HL-JVS1</strain>
    </source>
</reference>
<dbReference type="Gene3D" id="3.40.50.150">
    <property type="entry name" value="Vaccinia Virus protein VP39"/>
    <property type="match status" value="1"/>
</dbReference>
<dbReference type="PANTHER" id="PTHR43861">
    <property type="entry name" value="TRANS-ACONITATE 2-METHYLTRANSFERASE-RELATED"/>
    <property type="match status" value="1"/>
</dbReference>
<dbReference type="Proteomes" id="UP001239782">
    <property type="component" value="Chromosome"/>
</dbReference>
<dbReference type="GO" id="GO:0008168">
    <property type="term" value="F:methyltransferase activity"/>
    <property type="evidence" value="ECO:0007669"/>
    <property type="project" value="UniProtKB-KW"/>
</dbReference>
<evidence type="ECO:0000259" key="3">
    <source>
        <dbReference type="Pfam" id="PF13649"/>
    </source>
</evidence>
<keyword evidence="1 4" id="KW-0489">Methyltransferase</keyword>
<evidence type="ECO:0000256" key="1">
    <source>
        <dbReference type="ARBA" id="ARBA00022603"/>
    </source>
</evidence>
<dbReference type="AlphaFoldDB" id="A0AA51RWH9"/>
<proteinExistence type="predicted"/>
<dbReference type="KEGG" id="plei:Q9312_07685"/>
<accession>A0AA51RWH9</accession>
<dbReference type="GO" id="GO:0032259">
    <property type="term" value="P:methylation"/>
    <property type="evidence" value="ECO:0007669"/>
    <property type="project" value="UniProtKB-KW"/>
</dbReference>
<dbReference type="CDD" id="cd02440">
    <property type="entry name" value="AdoMet_MTases"/>
    <property type="match status" value="1"/>
</dbReference>
<protein>
    <submittedName>
        <fullName evidence="4">Class I SAM-dependent methyltransferase</fullName>
        <ecNumber evidence="4">2.1.-.-</ecNumber>
    </submittedName>
</protein>
<feature type="domain" description="Methyltransferase" evidence="3">
    <location>
        <begin position="36"/>
        <end position="126"/>
    </location>
</feature>
<evidence type="ECO:0000256" key="2">
    <source>
        <dbReference type="ARBA" id="ARBA00022679"/>
    </source>
</evidence>
<keyword evidence="5" id="KW-1185">Reference proteome</keyword>
<keyword evidence="2 4" id="KW-0808">Transferase</keyword>
<evidence type="ECO:0000313" key="5">
    <source>
        <dbReference type="Proteomes" id="UP001239782"/>
    </source>
</evidence>
<organism evidence="4 5">
    <name type="scientific">Pleionea litopenaei</name>
    <dbReference type="NCBI Taxonomy" id="3070815"/>
    <lineage>
        <taxon>Bacteria</taxon>
        <taxon>Pseudomonadati</taxon>
        <taxon>Pseudomonadota</taxon>
        <taxon>Gammaproteobacteria</taxon>
        <taxon>Oceanospirillales</taxon>
        <taxon>Pleioneaceae</taxon>
        <taxon>Pleionea</taxon>
    </lineage>
</organism>